<dbReference type="InParanoid" id="M1DCI6"/>
<feature type="region of interest" description="Disordered" evidence="1">
    <location>
        <begin position="539"/>
        <end position="566"/>
    </location>
</feature>
<feature type="compositionally biased region" description="Polar residues" evidence="1">
    <location>
        <begin position="201"/>
        <end position="213"/>
    </location>
</feature>
<proteinExistence type="predicted"/>
<dbReference type="EnsemblPlants" id="PGSC0003DMT400086801">
    <property type="protein sequence ID" value="PGSC0003DMT400086801"/>
    <property type="gene ID" value="PGSC0003DMG400036372"/>
</dbReference>
<dbReference type="Pfam" id="PF20167">
    <property type="entry name" value="Transposase_32"/>
    <property type="match status" value="1"/>
</dbReference>
<accession>M1DCI6</accession>
<sequence>MLRVKKNDVVEVRDECETTTEQEAEISQKVVPIPRPPPPFPQRLVKKTEDGHALVDMEKGQMKFRLNNEETTFNICRSMKQSGELQTISTITYRVESWTEVQIEERLGVEALAAVMMNFDSDGIEEYDELVAALDRLIDEDTDTEKDPAYIPPNTRTSPTSPRATRGTPWKSAFGSESADVSGSESSHASGSESAHALGSNAQSATGSSQNEQASSSDEATSSESVPIPRNENPTLVTGEPNRWCVEGQWQIYRDAKMIMTKRRFLLFLCRYSLWLDFQAVKAHSPDPLTSTMVRGCPSDAFQRNAEQRESVILWLAKYIAADGERVEWVAAPWLGIQKATLNFGAKFFWLLVRNRVSPTKADNQLTWDRTVIVAALVAVVEIEFAHMLLIEIHKRAFKTSTTYPFLCLIFQLCRASGVPIWHCDRLIHPTGTLDIGLLQDEATVAAPSREPKLSGTAEEGLEPTYAKGKRHCSSRTEEEKAQKRQHRQEKETMKALILDEELSQRRVRESAAGASSSAPVVHVPPVMRDVVSTTDGVMMDDVGTTEGDPTIVPAGFGKPNPPARS</sequence>
<name>M1DCI6_SOLTU</name>
<feature type="compositionally biased region" description="Low complexity" evidence="1">
    <location>
        <begin position="152"/>
        <end position="200"/>
    </location>
</feature>
<dbReference type="Proteomes" id="UP000011115">
    <property type="component" value="Unassembled WGS sequence"/>
</dbReference>
<evidence type="ECO:0000313" key="3">
    <source>
        <dbReference type="EnsemblPlants" id="PGSC0003DMT400086801"/>
    </source>
</evidence>
<dbReference type="Gramene" id="PGSC0003DMT400086801">
    <property type="protein sequence ID" value="PGSC0003DMT400086801"/>
    <property type="gene ID" value="PGSC0003DMG400036372"/>
</dbReference>
<feature type="region of interest" description="Disordered" evidence="1">
    <location>
        <begin position="143"/>
        <end position="240"/>
    </location>
</feature>
<dbReference type="InterPro" id="IPR046796">
    <property type="entry name" value="Transposase_32_dom"/>
</dbReference>
<evidence type="ECO:0000259" key="2">
    <source>
        <dbReference type="Pfam" id="PF20167"/>
    </source>
</evidence>
<feature type="compositionally biased region" description="Basic and acidic residues" evidence="1">
    <location>
        <begin position="475"/>
        <end position="494"/>
    </location>
</feature>
<dbReference type="HOGENOM" id="CLU_028647_4_0_1"/>
<reference evidence="4" key="1">
    <citation type="journal article" date="2011" name="Nature">
        <title>Genome sequence and analysis of the tuber crop potato.</title>
        <authorList>
            <consortium name="The Potato Genome Sequencing Consortium"/>
        </authorList>
    </citation>
    <scope>NUCLEOTIDE SEQUENCE [LARGE SCALE GENOMIC DNA]</scope>
    <source>
        <strain evidence="4">cv. DM1-3 516 R44</strain>
    </source>
</reference>
<organism evidence="3 4">
    <name type="scientific">Solanum tuberosum</name>
    <name type="common">Potato</name>
    <dbReference type="NCBI Taxonomy" id="4113"/>
    <lineage>
        <taxon>Eukaryota</taxon>
        <taxon>Viridiplantae</taxon>
        <taxon>Streptophyta</taxon>
        <taxon>Embryophyta</taxon>
        <taxon>Tracheophyta</taxon>
        <taxon>Spermatophyta</taxon>
        <taxon>Magnoliopsida</taxon>
        <taxon>eudicotyledons</taxon>
        <taxon>Gunneridae</taxon>
        <taxon>Pentapetalae</taxon>
        <taxon>asterids</taxon>
        <taxon>lamiids</taxon>
        <taxon>Solanales</taxon>
        <taxon>Solanaceae</taxon>
        <taxon>Solanoideae</taxon>
        <taxon>Solaneae</taxon>
        <taxon>Solanum</taxon>
    </lineage>
</organism>
<dbReference type="AlphaFoldDB" id="M1DCI6"/>
<feature type="region of interest" description="Disordered" evidence="1">
    <location>
        <begin position="447"/>
        <end position="494"/>
    </location>
</feature>
<feature type="domain" description="Putative plant transposon protein" evidence="2">
    <location>
        <begin position="296"/>
        <end position="420"/>
    </location>
</feature>
<protein>
    <submittedName>
        <fullName evidence="3">Integrase core domain containing protein</fullName>
    </submittedName>
</protein>
<evidence type="ECO:0000313" key="4">
    <source>
        <dbReference type="Proteomes" id="UP000011115"/>
    </source>
</evidence>
<feature type="compositionally biased region" description="Low complexity" evidence="1">
    <location>
        <begin position="214"/>
        <end position="225"/>
    </location>
</feature>
<reference evidence="3" key="2">
    <citation type="submission" date="2015-06" db="UniProtKB">
        <authorList>
            <consortium name="EnsemblPlants"/>
        </authorList>
    </citation>
    <scope>IDENTIFICATION</scope>
    <source>
        <strain evidence="3">DM1-3 516 R44</strain>
    </source>
</reference>
<dbReference type="PaxDb" id="4113-PGSC0003DMT400086801"/>
<keyword evidence="4" id="KW-1185">Reference proteome</keyword>
<evidence type="ECO:0000256" key="1">
    <source>
        <dbReference type="SAM" id="MobiDB-lite"/>
    </source>
</evidence>